<organism evidence="1">
    <name type="scientific">Pithovirus LCDPAC02</name>
    <dbReference type="NCBI Taxonomy" id="2506601"/>
    <lineage>
        <taxon>Viruses</taxon>
        <taxon>Pithoviruses</taxon>
    </lineage>
</organism>
<name>A0A481YNM8_9VIRU</name>
<accession>A0A481YNM8</accession>
<evidence type="ECO:0000313" key="1">
    <source>
        <dbReference type="EMBL" id="QBK84871.1"/>
    </source>
</evidence>
<reference evidence="1" key="1">
    <citation type="journal article" date="2019" name="MBio">
        <title>Virus Genomes from Deep Sea Sediments Expand the Ocean Megavirome and Support Independent Origins of Viral Gigantism.</title>
        <authorList>
            <person name="Backstrom D."/>
            <person name="Yutin N."/>
            <person name="Jorgensen S.L."/>
            <person name="Dharamshi J."/>
            <person name="Homa F."/>
            <person name="Zaremba-Niedwiedzka K."/>
            <person name="Spang A."/>
            <person name="Wolf Y.I."/>
            <person name="Koonin E.V."/>
            <person name="Ettema T.J."/>
        </authorList>
    </citation>
    <scope>NUCLEOTIDE SEQUENCE</scope>
</reference>
<dbReference type="EMBL" id="MK500299">
    <property type="protein sequence ID" value="QBK84871.1"/>
    <property type="molecule type" value="Genomic_DNA"/>
</dbReference>
<protein>
    <submittedName>
        <fullName evidence="1">Uncharacterized protein</fullName>
    </submittedName>
</protein>
<proteinExistence type="predicted"/>
<gene>
    <name evidence="1" type="ORF">LCDPAC02_00700</name>
</gene>
<sequence length="324" mass="38759">MSTYLPSDCVKYIIKLSDLNTILKCLMLSKYYYNEYYNKIFKIVKDRCINIKEIYFFGYFLDPIPFKDYTKLESVKRLSETCGGTKVVASHIVYLYEYLTYDIFLELWNNIYPEFLIRAISNKYCSYDARIYEIIFYNFNEDIHSFLEEYSPYIPERYESIILEYGNLEQIEYIPDDIEEIIGQKYEIYTPKRYPIYSKLTVLKHLVGCHGGVINLKLEDIENLNEEDLTADFFGNLDYEDIVFDFHELIMSCDIKFLDTMYEILEQRIKNGDLKYKIYPQISDISYFEKEKLKFLTNYNVMDLGIEDPGGRTMASYIDESYPF</sequence>